<reference evidence="4 5" key="1">
    <citation type="journal article" date="2024" name="Commun. Biol.">
        <title>Comparative genomic analysis of thermophilic fungi reveals convergent evolutionary adaptations and gene losses.</title>
        <authorList>
            <person name="Steindorff A.S."/>
            <person name="Aguilar-Pontes M.V."/>
            <person name="Robinson A.J."/>
            <person name="Andreopoulos B."/>
            <person name="LaButti K."/>
            <person name="Kuo A."/>
            <person name="Mondo S."/>
            <person name="Riley R."/>
            <person name="Otillar R."/>
            <person name="Haridas S."/>
            <person name="Lipzen A."/>
            <person name="Grimwood J."/>
            <person name="Schmutz J."/>
            <person name="Clum A."/>
            <person name="Reid I.D."/>
            <person name="Moisan M.C."/>
            <person name="Butler G."/>
            <person name="Nguyen T.T.M."/>
            <person name="Dewar K."/>
            <person name="Conant G."/>
            <person name="Drula E."/>
            <person name="Henrissat B."/>
            <person name="Hansel C."/>
            <person name="Singer S."/>
            <person name="Hutchinson M.I."/>
            <person name="de Vries R.P."/>
            <person name="Natvig D.O."/>
            <person name="Powell A.J."/>
            <person name="Tsang A."/>
            <person name="Grigoriev I.V."/>
        </authorList>
    </citation>
    <scope>NUCLEOTIDE SEQUENCE [LARGE SCALE GENOMIC DNA]</scope>
    <source>
        <strain evidence="4 5">CBS 494.80</strain>
    </source>
</reference>
<evidence type="ECO:0000259" key="3">
    <source>
        <dbReference type="PROSITE" id="PS51212"/>
    </source>
</evidence>
<keyword evidence="5" id="KW-1185">Reference proteome</keyword>
<evidence type="ECO:0000256" key="1">
    <source>
        <dbReference type="ARBA" id="ARBA00022737"/>
    </source>
</evidence>
<gene>
    <name evidence="4" type="ORF">VTL71DRAFT_9476</name>
</gene>
<dbReference type="SMART" id="SM00321">
    <property type="entry name" value="WSC"/>
    <property type="match status" value="4"/>
</dbReference>
<dbReference type="Pfam" id="PF01822">
    <property type="entry name" value="WSC"/>
    <property type="match status" value="4"/>
</dbReference>
<organism evidence="4 5">
    <name type="scientific">Oculimacula yallundae</name>
    <dbReference type="NCBI Taxonomy" id="86028"/>
    <lineage>
        <taxon>Eukaryota</taxon>
        <taxon>Fungi</taxon>
        <taxon>Dikarya</taxon>
        <taxon>Ascomycota</taxon>
        <taxon>Pezizomycotina</taxon>
        <taxon>Leotiomycetes</taxon>
        <taxon>Helotiales</taxon>
        <taxon>Ploettnerulaceae</taxon>
        <taxon>Oculimacula</taxon>
    </lineage>
</organism>
<protein>
    <recommendedName>
        <fullName evidence="3">WSC domain-containing protein</fullName>
    </recommendedName>
</protein>
<evidence type="ECO:0000313" key="4">
    <source>
        <dbReference type="EMBL" id="KAL2060445.1"/>
    </source>
</evidence>
<keyword evidence="1" id="KW-0677">Repeat</keyword>
<dbReference type="PANTHER" id="PTHR45964:SF5">
    <property type="entry name" value="WSCD FAMILY MEMBER CG9164"/>
    <property type="match status" value="1"/>
</dbReference>
<evidence type="ECO:0000256" key="2">
    <source>
        <dbReference type="SAM" id="SignalP"/>
    </source>
</evidence>
<feature type="domain" description="WSC" evidence="3">
    <location>
        <begin position="126"/>
        <end position="224"/>
    </location>
</feature>
<dbReference type="EMBL" id="JAZHXI010000022">
    <property type="protein sequence ID" value="KAL2060445.1"/>
    <property type="molecule type" value="Genomic_DNA"/>
</dbReference>
<dbReference type="PANTHER" id="PTHR45964">
    <property type="entry name" value="WSCD FAMILY MEMBER CG9164"/>
    <property type="match status" value="1"/>
</dbReference>
<feature type="chain" id="PRO_5045163267" description="WSC domain-containing protein" evidence="2">
    <location>
        <begin position="23"/>
        <end position="575"/>
    </location>
</feature>
<feature type="domain" description="WSC" evidence="3">
    <location>
        <begin position="238"/>
        <end position="336"/>
    </location>
</feature>
<accession>A0ABR4BS17</accession>
<sequence>MPNMSSTLFKVVTLCLVSFVSAGPHLLSQRDVDPNMAYDPATTKYCTYWFDNYLSSSTCADVMIEYGLTLEKMTRWNPSLKAVNGACTGWTLYRSYCIDAYLEPASTTATRPSTTTTSTTATPSVNWSLLGCYTDDENPRTLANRIPVSGGEEATTIEKCQTTCWSSGYKYAGVEFGGECYCGNAIKNLPLDKAVAAQECNVPCKGNKSQMCGGPSKIHIFEGKGTGTTVPSPTPTADWTLLGCFGDNENPRTLEENGILPGSGSKNSITSCQNTCWERGWKFAGVEYSSECYCGNSIRNELLPKEESDAQCTMACAGNSAQICGGPSRIQVFEGKPKAVSSSTTRTTTTTLSPAITTTKTSTATGPAVTARETWTHLGCYEDFGARTLDTTPTIADPTKMTIEVCQKTCKSLGKTYAGVEFGKECYCGNKIGGDGFNYALTDCNVPCAGNSTQICGGPNKLNIYQYAVLEPTWVTLGCYTDLWSVGKRVLSFDASDLAGKATLTTAKCKSTCAGKGYMYSGTEVGNECWCDNSLRNGGAPASDGSVGCSFKCAGNSSEICGGSDRLSLYYRAPL</sequence>
<feature type="domain" description="WSC" evidence="3">
    <location>
        <begin position="473"/>
        <end position="573"/>
    </location>
</feature>
<name>A0ABR4BS17_9HELO</name>
<proteinExistence type="predicted"/>
<dbReference type="InterPro" id="IPR051589">
    <property type="entry name" value="Sialate-O-sulfotransferase"/>
</dbReference>
<feature type="domain" description="WSC" evidence="3">
    <location>
        <begin position="374"/>
        <end position="468"/>
    </location>
</feature>
<dbReference type="InterPro" id="IPR002889">
    <property type="entry name" value="WSC_carb-bd"/>
</dbReference>
<evidence type="ECO:0000313" key="5">
    <source>
        <dbReference type="Proteomes" id="UP001595075"/>
    </source>
</evidence>
<keyword evidence="2" id="KW-0732">Signal</keyword>
<dbReference type="Proteomes" id="UP001595075">
    <property type="component" value="Unassembled WGS sequence"/>
</dbReference>
<feature type="signal peptide" evidence="2">
    <location>
        <begin position="1"/>
        <end position="22"/>
    </location>
</feature>
<dbReference type="PROSITE" id="PS51212">
    <property type="entry name" value="WSC"/>
    <property type="match status" value="4"/>
</dbReference>
<comment type="caution">
    <text evidence="4">The sequence shown here is derived from an EMBL/GenBank/DDBJ whole genome shotgun (WGS) entry which is preliminary data.</text>
</comment>